<protein>
    <submittedName>
        <fullName evidence="2">Transposase</fullName>
    </submittedName>
</protein>
<dbReference type="PANTHER" id="PTHR46637">
    <property type="entry name" value="TIS1421-TRANSPOSASE PROTEIN A"/>
    <property type="match status" value="1"/>
</dbReference>
<keyword evidence="3" id="KW-1185">Reference proteome</keyword>
<dbReference type="AlphaFoldDB" id="A0A9X9XJ10"/>
<evidence type="ECO:0000259" key="1">
    <source>
        <dbReference type="Pfam" id="PF13340"/>
    </source>
</evidence>
<organism evidence="2 3">
    <name type="scientific">Neoroseomonas eburnea</name>
    <dbReference type="NCBI Taxonomy" id="1346889"/>
    <lineage>
        <taxon>Bacteria</taxon>
        <taxon>Pseudomonadati</taxon>
        <taxon>Pseudomonadota</taxon>
        <taxon>Alphaproteobacteria</taxon>
        <taxon>Acetobacterales</taxon>
        <taxon>Acetobacteraceae</taxon>
        <taxon>Neoroseomonas</taxon>
    </lineage>
</organism>
<evidence type="ECO:0000313" key="2">
    <source>
        <dbReference type="EMBL" id="MBR0683696.1"/>
    </source>
</evidence>
<proteinExistence type="predicted"/>
<dbReference type="RefSeq" id="WP_211849260.1">
    <property type="nucleotide sequence ID" value="NZ_JAAEDL010000038.1"/>
</dbReference>
<feature type="domain" description="Insertion element IS402-like" evidence="1">
    <location>
        <begin position="9"/>
        <end position="81"/>
    </location>
</feature>
<comment type="caution">
    <text evidence="2">The sequence shown here is derived from an EMBL/GenBank/DDBJ whole genome shotgun (WGS) entry which is preliminary data.</text>
</comment>
<gene>
    <name evidence="2" type="ORF">GXW74_24670</name>
</gene>
<reference evidence="2" key="2">
    <citation type="journal article" date="2021" name="Syst. Appl. Microbiol.">
        <title>Roseomonas hellenica sp. nov., isolated from roots of wild-growing Alkanna tinctoria.</title>
        <authorList>
            <person name="Rat A."/>
            <person name="Naranjo H.D."/>
            <person name="Lebbe L."/>
            <person name="Cnockaert M."/>
            <person name="Krigas N."/>
            <person name="Grigoriadou K."/>
            <person name="Maloupa E."/>
            <person name="Willems A."/>
        </authorList>
    </citation>
    <scope>NUCLEOTIDE SEQUENCE</scope>
    <source>
        <strain evidence="2">LMG 31228</strain>
    </source>
</reference>
<dbReference type="InterPro" id="IPR052909">
    <property type="entry name" value="Transposase_6_like"/>
</dbReference>
<dbReference type="Proteomes" id="UP001138709">
    <property type="component" value="Unassembled WGS sequence"/>
</dbReference>
<dbReference type="Pfam" id="PF13340">
    <property type="entry name" value="DUF4096"/>
    <property type="match status" value="1"/>
</dbReference>
<dbReference type="PANTHER" id="PTHR46637:SF1">
    <property type="entry name" value="BLL5188 PROTEIN"/>
    <property type="match status" value="1"/>
</dbReference>
<evidence type="ECO:0000313" key="3">
    <source>
        <dbReference type="Proteomes" id="UP001138709"/>
    </source>
</evidence>
<dbReference type="InterPro" id="IPR025161">
    <property type="entry name" value="IS402-like_dom"/>
</dbReference>
<name>A0A9X9XJ10_9PROT</name>
<sequence>MHPHPFHPLTDAEFTLLSRHLPGSDSTPSRGRPPADRRRTLNAIFWVACSSGPWKDLPAEYGRADTAHRQLRRWAKSGHMDLLRSLVANRDPRQDHILNALAWRICRAWRRISRIVGLGSLLLAKRLALRPALPADLRYLPDPVLSETVQSLVRRALNRVHAQPRGLFATLGRLIAQAGGNRRRWRLR</sequence>
<accession>A0A9X9XJ10</accession>
<reference evidence="2" key="1">
    <citation type="submission" date="2020-01" db="EMBL/GenBank/DDBJ databases">
        <authorList>
            <person name="Rat A."/>
        </authorList>
    </citation>
    <scope>NUCLEOTIDE SEQUENCE</scope>
    <source>
        <strain evidence="2">LMG 31228</strain>
    </source>
</reference>
<dbReference type="EMBL" id="JAAEDL010000038">
    <property type="protein sequence ID" value="MBR0683696.1"/>
    <property type="molecule type" value="Genomic_DNA"/>
</dbReference>